<proteinExistence type="inferred from homology"/>
<comment type="cofactor">
    <cofactor evidence="2 11 12">
        <name>Mg(2+)</name>
        <dbReference type="ChEBI" id="CHEBI:18420"/>
    </cofactor>
</comment>
<evidence type="ECO:0000256" key="2">
    <source>
        <dbReference type="ARBA" id="ARBA00001946"/>
    </source>
</evidence>
<dbReference type="AlphaFoldDB" id="A0A0R0BU53"/>
<dbReference type="InterPro" id="IPR010023">
    <property type="entry name" value="KdsC_fam"/>
</dbReference>
<dbReference type="GO" id="GO:0009103">
    <property type="term" value="P:lipopolysaccharide biosynthetic process"/>
    <property type="evidence" value="ECO:0007669"/>
    <property type="project" value="UniProtKB-UniRule"/>
</dbReference>
<dbReference type="SFLD" id="SFLDS00003">
    <property type="entry name" value="Haloacid_Dehalogenase"/>
    <property type="match status" value="1"/>
</dbReference>
<evidence type="ECO:0000256" key="9">
    <source>
        <dbReference type="ARBA" id="ARBA00022842"/>
    </source>
</evidence>
<feature type="binding site" evidence="12">
    <location>
        <position position="26"/>
    </location>
    <ligand>
        <name>Mg(2+)</name>
        <dbReference type="ChEBI" id="CHEBI:18420"/>
    </ligand>
</feature>
<sequence>MPFDPLHSLTPALIQRARRIRMACFDVDGTLTDGRLYYDHQGNESKAYFVQDGLGLKLLQRHGIVAVIITARNSASAAKRGADLKIETHTGVRDKLALLQQLCQREGIALDQVAFIGDDLPDITCLRAAGLSVAPADAHPWVAQTVHWQTEACGGRGAARQLCDVLLAAGGHLEAVLAGEQP</sequence>
<evidence type="ECO:0000256" key="1">
    <source>
        <dbReference type="ARBA" id="ARBA00000898"/>
    </source>
</evidence>
<keyword evidence="14" id="KW-1185">Reference proteome</keyword>
<evidence type="ECO:0000256" key="12">
    <source>
        <dbReference type="PIRSR" id="PIRSR006118-2"/>
    </source>
</evidence>
<dbReference type="Gene3D" id="3.40.50.1000">
    <property type="entry name" value="HAD superfamily/HAD-like"/>
    <property type="match status" value="1"/>
</dbReference>
<dbReference type="EMBL" id="LDJH01000016">
    <property type="protein sequence ID" value="KRG57230.1"/>
    <property type="molecule type" value="Genomic_DNA"/>
</dbReference>
<organism evidence="13 14">
    <name type="scientific">Stenotrophomonas koreensis</name>
    <dbReference type="NCBI Taxonomy" id="266128"/>
    <lineage>
        <taxon>Bacteria</taxon>
        <taxon>Pseudomonadati</taxon>
        <taxon>Pseudomonadota</taxon>
        <taxon>Gammaproteobacteria</taxon>
        <taxon>Lysobacterales</taxon>
        <taxon>Lysobacteraceae</taxon>
        <taxon>Stenotrophomonas</taxon>
    </lineage>
</organism>
<feature type="binding site" evidence="12">
    <location>
        <position position="118"/>
    </location>
    <ligand>
        <name>Mg(2+)</name>
        <dbReference type="ChEBI" id="CHEBI:18420"/>
    </ligand>
</feature>
<dbReference type="PANTHER" id="PTHR21485:SF3">
    <property type="entry name" value="N-ACYLNEURAMINATE CYTIDYLYLTRANSFERASE"/>
    <property type="match status" value="1"/>
</dbReference>
<dbReference type="InterPro" id="IPR023214">
    <property type="entry name" value="HAD_sf"/>
</dbReference>
<dbReference type="OrthoDB" id="9805604at2"/>
<evidence type="ECO:0000256" key="4">
    <source>
        <dbReference type="ARBA" id="ARBA00011881"/>
    </source>
</evidence>
<keyword evidence="8 11" id="KW-0378">Hydrolase</keyword>
<dbReference type="GO" id="GO:0008781">
    <property type="term" value="F:N-acylneuraminate cytidylyltransferase activity"/>
    <property type="evidence" value="ECO:0007669"/>
    <property type="project" value="TreeGrafter"/>
</dbReference>
<comment type="function">
    <text evidence="11">Catalyzes the hydrolysis of 3-deoxy-D-manno-octulosonate 8-phosphate (KDO 8-P) to 3-deoxy-D-manno-octulosonate (KDO) and inorganic phosphate.</text>
</comment>
<dbReference type="GO" id="GO:0019143">
    <property type="term" value="F:3-deoxy-manno-octulosonate-8-phosphatase activity"/>
    <property type="evidence" value="ECO:0007669"/>
    <property type="project" value="UniProtKB-UniRule"/>
</dbReference>
<keyword evidence="9 11" id="KW-0460">Magnesium</keyword>
<evidence type="ECO:0000256" key="3">
    <source>
        <dbReference type="ARBA" id="ARBA00005893"/>
    </source>
</evidence>
<dbReference type="InterPro" id="IPR050793">
    <property type="entry name" value="CMP-NeuNAc_synthase"/>
</dbReference>
<dbReference type="SFLD" id="SFLDG01138">
    <property type="entry name" value="C1.6.2:_Deoxy-d-mannose-octulo"/>
    <property type="match status" value="1"/>
</dbReference>
<dbReference type="NCBIfam" id="TIGR01670">
    <property type="entry name" value="KdsC-phosphatas"/>
    <property type="match status" value="1"/>
</dbReference>
<dbReference type="FunFam" id="3.40.50.1000:FF:000029">
    <property type="entry name" value="3-deoxy-D-manno-octulosonate 8-phosphate phosphatase KdsC"/>
    <property type="match status" value="1"/>
</dbReference>
<keyword evidence="7 11" id="KW-0479">Metal-binding</keyword>
<dbReference type="Pfam" id="PF08282">
    <property type="entry name" value="Hydrolase_3"/>
    <property type="match status" value="1"/>
</dbReference>
<evidence type="ECO:0000256" key="7">
    <source>
        <dbReference type="ARBA" id="ARBA00022723"/>
    </source>
</evidence>
<dbReference type="SFLD" id="SFLDG01136">
    <property type="entry name" value="C1.6:_Phosphoserine_Phosphatas"/>
    <property type="match status" value="1"/>
</dbReference>
<name>A0A0R0BU53_9GAMM</name>
<accession>A0A0R0BU53</accession>
<comment type="catalytic activity">
    <reaction evidence="1 11">
        <text>3-deoxy-alpha-D-manno-2-octulosonate-8-phosphate + H2O = 3-deoxy-alpha-D-manno-oct-2-ulosonate + phosphate</text>
        <dbReference type="Rhea" id="RHEA:11500"/>
        <dbReference type="ChEBI" id="CHEBI:15377"/>
        <dbReference type="ChEBI" id="CHEBI:43474"/>
        <dbReference type="ChEBI" id="CHEBI:85985"/>
        <dbReference type="ChEBI" id="CHEBI:85986"/>
        <dbReference type="EC" id="3.1.3.45"/>
    </reaction>
</comment>
<comment type="caution">
    <text evidence="13">The sequence shown here is derived from an EMBL/GenBank/DDBJ whole genome shotgun (WGS) entry which is preliminary data.</text>
</comment>
<feature type="binding site" evidence="12">
    <location>
        <position position="28"/>
    </location>
    <ligand>
        <name>substrate</name>
    </ligand>
</feature>
<dbReference type="CDD" id="cd01630">
    <property type="entry name" value="HAD_KDO-like"/>
    <property type="match status" value="1"/>
</dbReference>
<evidence type="ECO:0000256" key="6">
    <source>
        <dbReference type="ARBA" id="ARBA00020092"/>
    </source>
</evidence>
<dbReference type="GO" id="GO:0046872">
    <property type="term" value="F:metal ion binding"/>
    <property type="evidence" value="ECO:0007669"/>
    <property type="project" value="UniProtKB-UniRule"/>
</dbReference>
<comment type="subunit">
    <text evidence="4 11">Homotetramer.</text>
</comment>
<dbReference type="Proteomes" id="UP000051254">
    <property type="component" value="Unassembled WGS sequence"/>
</dbReference>
<keyword evidence="11" id="KW-0448">Lipopolysaccharide biosynthesis</keyword>
<evidence type="ECO:0000256" key="5">
    <source>
        <dbReference type="ARBA" id="ARBA00013066"/>
    </source>
</evidence>
<comment type="similarity">
    <text evidence="3 11">Belongs to the KdsC family.</text>
</comment>
<dbReference type="PIRSF" id="PIRSF006118">
    <property type="entry name" value="KDO8-P_Ptase"/>
    <property type="match status" value="1"/>
</dbReference>
<evidence type="ECO:0000313" key="13">
    <source>
        <dbReference type="EMBL" id="KRG57230.1"/>
    </source>
</evidence>
<dbReference type="SUPFAM" id="SSF56784">
    <property type="entry name" value="HAD-like"/>
    <property type="match status" value="1"/>
</dbReference>
<protein>
    <recommendedName>
        <fullName evidence="6 11">3-deoxy-D-manno-octulosonate 8-phosphate phosphatase KdsC</fullName>
        <ecNumber evidence="5 11">3.1.3.45</ecNumber>
    </recommendedName>
    <alternativeName>
        <fullName evidence="10 11">KDO 8-P phosphatase</fullName>
    </alternativeName>
</protein>
<dbReference type="STRING" id="266128.ABB25_10055"/>
<dbReference type="PATRIC" id="fig|266128.3.peg.881"/>
<gene>
    <name evidence="13" type="ORF">ABB25_10055</name>
</gene>
<evidence type="ECO:0000313" key="14">
    <source>
        <dbReference type="Proteomes" id="UP000051254"/>
    </source>
</evidence>
<dbReference type="RefSeq" id="WP_057666384.1">
    <property type="nucleotide sequence ID" value="NZ_LDJH01000016.1"/>
</dbReference>
<evidence type="ECO:0000256" key="11">
    <source>
        <dbReference type="PIRNR" id="PIRNR006118"/>
    </source>
</evidence>
<evidence type="ECO:0000256" key="8">
    <source>
        <dbReference type="ARBA" id="ARBA00022801"/>
    </source>
</evidence>
<dbReference type="InterPro" id="IPR036412">
    <property type="entry name" value="HAD-like_sf"/>
</dbReference>
<evidence type="ECO:0000256" key="10">
    <source>
        <dbReference type="ARBA" id="ARBA00031051"/>
    </source>
</evidence>
<dbReference type="PANTHER" id="PTHR21485">
    <property type="entry name" value="HAD SUPERFAMILY MEMBERS CMAS AND KDSC"/>
    <property type="match status" value="1"/>
</dbReference>
<dbReference type="EC" id="3.1.3.45" evidence="5 11"/>
<reference evidence="13 14" key="1">
    <citation type="submission" date="2015-05" db="EMBL/GenBank/DDBJ databases">
        <title>Genome sequencing and analysis of members of genus Stenotrophomonas.</title>
        <authorList>
            <person name="Patil P.P."/>
            <person name="Midha S."/>
            <person name="Patil P.B."/>
        </authorList>
    </citation>
    <scope>NUCLEOTIDE SEQUENCE [LARGE SCALE GENOMIC DNA]</scope>
    <source>
        <strain evidence="13 14">DSM 17805</strain>
    </source>
</reference>